<evidence type="ECO:0000313" key="1">
    <source>
        <dbReference type="EMBL" id="JAE30053.1"/>
    </source>
</evidence>
<reference evidence="1" key="2">
    <citation type="journal article" date="2015" name="Data Brief">
        <title>Shoot transcriptome of the giant reed, Arundo donax.</title>
        <authorList>
            <person name="Barrero R.A."/>
            <person name="Guerrero F.D."/>
            <person name="Moolhuijzen P."/>
            <person name="Goolsby J.A."/>
            <person name="Tidwell J."/>
            <person name="Bellgard S.E."/>
            <person name="Bellgard M.I."/>
        </authorList>
    </citation>
    <scope>NUCLEOTIDE SEQUENCE</scope>
    <source>
        <tissue evidence="1">Shoot tissue taken approximately 20 cm above the soil surface</tissue>
    </source>
</reference>
<sequence>MPETTREEFVCFFWSLGESVSKMNAIQKSDQWLDA</sequence>
<reference evidence="1" key="1">
    <citation type="submission" date="2014-09" db="EMBL/GenBank/DDBJ databases">
        <authorList>
            <person name="Magalhaes I.L.F."/>
            <person name="Oliveira U."/>
            <person name="Santos F.R."/>
            <person name="Vidigal T.H.D.A."/>
            <person name="Brescovit A.D."/>
            <person name="Santos A.J."/>
        </authorList>
    </citation>
    <scope>NUCLEOTIDE SEQUENCE</scope>
    <source>
        <tissue evidence="1">Shoot tissue taken approximately 20 cm above the soil surface</tissue>
    </source>
</reference>
<protein>
    <submittedName>
        <fullName evidence="1">Uncharacterized protein</fullName>
    </submittedName>
</protein>
<organism evidence="1">
    <name type="scientific">Arundo donax</name>
    <name type="common">Giant reed</name>
    <name type="synonym">Donax arundinaceus</name>
    <dbReference type="NCBI Taxonomy" id="35708"/>
    <lineage>
        <taxon>Eukaryota</taxon>
        <taxon>Viridiplantae</taxon>
        <taxon>Streptophyta</taxon>
        <taxon>Embryophyta</taxon>
        <taxon>Tracheophyta</taxon>
        <taxon>Spermatophyta</taxon>
        <taxon>Magnoliopsida</taxon>
        <taxon>Liliopsida</taxon>
        <taxon>Poales</taxon>
        <taxon>Poaceae</taxon>
        <taxon>PACMAD clade</taxon>
        <taxon>Arundinoideae</taxon>
        <taxon>Arundineae</taxon>
        <taxon>Arundo</taxon>
    </lineage>
</organism>
<dbReference type="EMBL" id="GBRH01167843">
    <property type="protein sequence ID" value="JAE30053.1"/>
    <property type="molecule type" value="Transcribed_RNA"/>
</dbReference>
<proteinExistence type="predicted"/>
<dbReference type="AlphaFoldDB" id="A0A0A9HAZ3"/>
<accession>A0A0A9HAZ3</accession>
<name>A0A0A9HAZ3_ARUDO</name>